<name>A0A4V0H935_STRPO</name>
<protein>
    <submittedName>
        <fullName evidence="1">Uncharacterized protein conserved in bacteria</fullName>
    </submittedName>
</protein>
<dbReference type="AlphaFoldDB" id="A0A4V0H935"/>
<dbReference type="Proteomes" id="UP000306241">
    <property type="component" value="Chromosome"/>
</dbReference>
<dbReference type="EMBL" id="LR594052">
    <property type="protein sequence ID" value="VTT44766.1"/>
    <property type="molecule type" value="Genomic_DNA"/>
</dbReference>
<gene>
    <name evidence="1" type="ORF">NCTC10924_01233</name>
</gene>
<dbReference type="OrthoDB" id="2233368at2"/>
<organism evidence="1 2">
    <name type="scientific">Streptococcus porcinus</name>
    <dbReference type="NCBI Taxonomy" id="1340"/>
    <lineage>
        <taxon>Bacteria</taxon>
        <taxon>Bacillati</taxon>
        <taxon>Bacillota</taxon>
        <taxon>Bacilli</taxon>
        <taxon>Lactobacillales</taxon>
        <taxon>Streptococcaceae</taxon>
        <taxon>Streptococcus</taxon>
    </lineage>
</organism>
<dbReference type="InterPro" id="IPR015231">
    <property type="entry name" value="DUF1934"/>
</dbReference>
<evidence type="ECO:0000313" key="2">
    <source>
        <dbReference type="Proteomes" id="UP000306241"/>
    </source>
</evidence>
<dbReference type="InterPro" id="IPR012674">
    <property type="entry name" value="Calycin"/>
</dbReference>
<evidence type="ECO:0000313" key="1">
    <source>
        <dbReference type="EMBL" id="VTT44766.1"/>
    </source>
</evidence>
<dbReference type="SUPFAM" id="SSF50814">
    <property type="entry name" value="Lipocalins"/>
    <property type="match status" value="1"/>
</dbReference>
<sequence length="128" mass="15001">MKIEIRNTILIDDQVEKIKEVQNCQLHEKGKYLYFVYQNAEDEKVVIKCDASSLVMNRFSNPHSIMTFEKGVTHVFNIPTPLGIQQLVTDTAEYQFDPKKQKIIISYKLVQPESLAIFANYQLEILWY</sequence>
<dbReference type="Pfam" id="PF09148">
    <property type="entry name" value="DUF1934"/>
    <property type="match status" value="1"/>
</dbReference>
<dbReference type="RefSeq" id="WP_093959066.1">
    <property type="nucleotide sequence ID" value="NZ_CP070236.1"/>
</dbReference>
<dbReference type="Gene3D" id="2.40.128.20">
    <property type="match status" value="1"/>
</dbReference>
<reference evidence="1 2" key="1">
    <citation type="submission" date="2019-05" db="EMBL/GenBank/DDBJ databases">
        <authorList>
            <consortium name="Pathogen Informatics"/>
        </authorList>
    </citation>
    <scope>NUCLEOTIDE SEQUENCE [LARGE SCALE GENOMIC DNA]</scope>
    <source>
        <strain evidence="1 2">NCTC10924</strain>
    </source>
</reference>
<accession>A0A4V0H935</accession>
<proteinExistence type="predicted"/>